<keyword evidence="5" id="KW-0732">Signal</keyword>
<evidence type="ECO:0000256" key="3">
    <source>
        <dbReference type="SAM" id="MobiDB-lite"/>
    </source>
</evidence>
<evidence type="ECO:0000256" key="4">
    <source>
        <dbReference type="SAM" id="Phobius"/>
    </source>
</evidence>
<organism evidence="7 8">
    <name type="scientific">Handelsmanbacteria sp. (strain RIFCSPLOWO2_12_FULL_64_10)</name>
    <dbReference type="NCBI Taxonomy" id="1817868"/>
    <lineage>
        <taxon>Bacteria</taxon>
        <taxon>Candidatus Handelsmaniibacteriota</taxon>
    </lineage>
</organism>
<dbReference type="PROSITE" id="PS51781">
    <property type="entry name" value="SH3B"/>
    <property type="match status" value="2"/>
</dbReference>
<evidence type="ECO:0000256" key="5">
    <source>
        <dbReference type="SAM" id="SignalP"/>
    </source>
</evidence>
<proteinExistence type="predicted"/>
<dbReference type="Pfam" id="PF08239">
    <property type="entry name" value="SH3_3"/>
    <property type="match status" value="2"/>
</dbReference>
<dbReference type="PANTHER" id="PTHR34408">
    <property type="entry name" value="FAMILY PROTEIN, PUTATIVE-RELATED"/>
    <property type="match status" value="1"/>
</dbReference>
<feature type="transmembrane region" description="Helical" evidence="4">
    <location>
        <begin position="287"/>
        <end position="307"/>
    </location>
</feature>
<protein>
    <recommendedName>
        <fullName evidence="6">SH3b domain-containing protein</fullName>
    </recommendedName>
</protein>
<keyword evidence="4" id="KW-0472">Membrane</keyword>
<dbReference type="SUPFAM" id="SSF48452">
    <property type="entry name" value="TPR-like"/>
    <property type="match status" value="1"/>
</dbReference>
<dbReference type="Gene3D" id="1.25.40.10">
    <property type="entry name" value="Tetratricopeptide repeat domain"/>
    <property type="match status" value="1"/>
</dbReference>
<keyword evidence="1" id="KW-0802">TPR repeat</keyword>
<evidence type="ECO:0000259" key="6">
    <source>
        <dbReference type="PROSITE" id="PS51781"/>
    </source>
</evidence>
<dbReference type="InterPro" id="IPR052354">
    <property type="entry name" value="Cell_Wall_Dynamics_Protein"/>
</dbReference>
<evidence type="ECO:0000313" key="8">
    <source>
        <dbReference type="Proteomes" id="UP000178606"/>
    </source>
</evidence>
<feature type="domain" description="SH3b" evidence="6">
    <location>
        <begin position="92"/>
        <end position="155"/>
    </location>
</feature>
<evidence type="ECO:0000256" key="2">
    <source>
        <dbReference type="SAM" id="Coils"/>
    </source>
</evidence>
<keyword evidence="4" id="KW-1133">Transmembrane helix</keyword>
<dbReference type="SMART" id="SM00287">
    <property type="entry name" value="SH3b"/>
    <property type="match status" value="2"/>
</dbReference>
<feature type="signal peptide" evidence="5">
    <location>
        <begin position="1"/>
        <end position="19"/>
    </location>
</feature>
<feature type="region of interest" description="Disordered" evidence="3">
    <location>
        <begin position="157"/>
        <end position="181"/>
    </location>
</feature>
<feature type="chain" id="PRO_5009523658" description="SH3b domain-containing protein" evidence="5">
    <location>
        <begin position="20"/>
        <end position="455"/>
    </location>
</feature>
<keyword evidence="2" id="KW-0175">Coiled coil</keyword>
<keyword evidence="4" id="KW-0812">Transmembrane</keyword>
<dbReference type="InterPro" id="IPR019734">
    <property type="entry name" value="TPR_rpt"/>
</dbReference>
<comment type="caution">
    <text evidence="7">The sequence shown here is derived from an EMBL/GenBank/DDBJ whole genome shotgun (WGS) entry which is preliminary data.</text>
</comment>
<dbReference type="InterPro" id="IPR011990">
    <property type="entry name" value="TPR-like_helical_dom_sf"/>
</dbReference>
<dbReference type="EMBL" id="MFKF01000076">
    <property type="protein sequence ID" value="OGG55463.1"/>
    <property type="molecule type" value="Genomic_DNA"/>
</dbReference>
<feature type="compositionally biased region" description="Low complexity" evidence="3">
    <location>
        <begin position="161"/>
        <end position="177"/>
    </location>
</feature>
<dbReference type="AlphaFoldDB" id="A0A1F6D1Z5"/>
<feature type="coiled-coil region" evidence="2">
    <location>
        <begin position="346"/>
        <end position="441"/>
    </location>
</feature>
<reference evidence="7 8" key="1">
    <citation type="journal article" date="2016" name="Nat. Commun.">
        <title>Thousands of microbial genomes shed light on interconnected biogeochemical processes in an aquifer system.</title>
        <authorList>
            <person name="Anantharaman K."/>
            <person name="Brown C.T."/>
            <person name="Hug L.A."/>
            <person name="Sharon I."/>
            <person name="Castelle C.J."/>
            <person name="Probst A.J."/>
            <person name="Thomas B.C."/>
            <person name="Singh A."/>
            <person name="Wilkins M.J."/>
            <person name="Karaoz U."/>
            <person name="Brodie E.L."/>
            <person name="Williams K.H."/>
            <person name="Hubbard S.S."/>
            <person name="Banfield J.F."/>
        </authorList>
    </citation>
    <scope>NUCLEOTIDE SEQUENCE [LARGE SCALE GENOMIC DNA]</scope>
    <source>
        <strain evidence="8">RIFCSPLOWO2_12_FULL_64_10</strain>
    </source>
</reference>
<dbReference type="Gene3D" id="2.30.30.40">
    <property type="entry name" value="SH3 Domains"/>
    <property type="match status" value="2"/>
</dbReference>
<evidence type="ECO:0000256" key="1">
    <source>
        <dbReference type="PROSITE-ProRule" id="PRU00339"/>
    </source>
</evidence>
<name>A0A1F6D1Z5_HANXR</name>
<evidence type="ECO:0000313" key="7">
    <source>
        <dbReference type="EMBL" id="OGG55463.1"/>
    </source>
</evidence>
<dbReference type="Proteomes" id="UP000178606">
    <property type="component" value="Unassembled WGS sequence"/>
</dbReference>
<accession>A0A1F6D1Z5</accession>
<dbReference type="PANTHER" id="PTHR34408:SF1">
    <property type="entry name" value="GLYCOSYL HYDROLASE FAMILY 19 DOMAIN-CONTAINING PROTEIN HI_1415"/>
    <property type="match status" value="1"/>
</dbReference>
<gene>
    <name evidence="7" type="ORF">A3F84_01505</name>
</gene>
<sequence>MRLSCFILLFLGLPFAALAQPIRHGDEIVEIVGADEVNVRDMNGIEGEVIAKIQRGERLKRLGSEEGWFHVVLPDGREGWVNGRFARPDVAREVLIVTSSAIKLRRNPSMGAPEVTRAMQGDELKFLSERNNWYFVLTPDGQKAWVPKEFVAFRSERKAEAAPGGTEAAQAPQGEAPQRPDRFQEGLDLLKVGNQDGALGVFQALLQEVPNHGGAHYEIGRILKNRGRTQEALGHFEKALTGDPRHPEAQFHIEEIQRGKTPVSPGAGPERSWSVGSLLADDAIAQLILWGGGVAALLFLTILLWVYRRRRRALSRGGVAGPQKRDKGFEATLKAAVEKRPLFRAIEEAERRQEETEEQIRKRFESFGGVSVEAGASLELPEAEPVQALLKKVEEIRQVVVEQEERARMYTDLIRLQNGKIEALNEEIEALKRLLQLKAEGESKRDKPRTAKQKV</sequence>
<dbReference type="InterPro" id="IPR003646">
    <property type="entry name" value="SH3-like_bac-type"/>
</dbReference>
<feature type="repeat" description="TPR" evidence="1">
    <location>
        <begin position="213"/>
        <end position="246"/>
    </location>
</feature>
<feature type="domain" description="SH3b" evidence="6">
    <location>
        <begin position="27"/>
        <end position="90"/>
    </location>
</feature>
<dbReference type="PROSITE" id="PS50005">
    <property type="entry name" value="TPR"/>
    <property type="match status" value="1"/>
</dbReference>